<dbReference type="GeneID" id="64593765"/>
<keyword evidence="8 12" id="KW-0472">Membrane</keyword>
<evidence type="ECO:0000256" key="10">
    <source>
        <dbReference type="PROSITE-ProRule" id="PRU00339"/>
    </source>
</evidence>
<dbReference type="InterPro" id="IPR011990">
    <property type="entry name" value="TPR-like_helical_dom_sf"/>
</dbReference>
<dbReference type="EMBL" id="JABBWE010000019">
    <property type="protein sequence ID" value="KAG1796413.1"/>
    <property type="molecule type" value="Genomic_DNA"/>
</dbReference>
<keyword evidence="4" id="KW-1000">Mitochondrion outer membrane</keyword>
<evidence type="ECO:0000256" key="8">
    <source>
        <dbReference type="ARBA" id="ARBA00023136"/>
    </source>
</evidence>
<dbReference type="OrthoDB" id="2942533at2759"/>
<keyword evidence="5 10" id="KW-0802">TPR repeat</keyword>
<evidence type="ECO:0000256" key="3">
    <source>
        <dbReference type="ARBA" id="ARBA00022737"/>
    </source>
</evidence>
<dbReference type="GO" id="GO:0030150">
    <property type="term" value="P:protein import into mitochondrial matrix"/>
    <property type="evidence" value="ECO:0007669"/>
    <property type="project" value="TreeGrafter"/>
</dbReference>
<name>A0A9P7DJG3_9AGAM</name>
<comment type="caution">
    <text evidence="13">The sequence shown here is derived from an EMBL/GenBank/DDBJ whole genome shotgun (WGS) entry which is preliminary data.</text>
</comment>
<evidence type="ECO:0000256" key="9">
    <source>
        <dbReference type="ARBA" id="ARBA00038030"/>
    </source>
</evidence>
<evidence type="ECO:0000256" key="11">
    <source>
        <dbReference type="SAM" id="MobiDB-lite"/>
    </source>
</evidence>
<keyword evidence="6 12" id="KW-1133">Transmembrane helix</keyword>
<gene>
    <name evidence="13" type="ORF">HD556DRAFT_1307136</name>
</gene>
<keyword evidence="3" id="KW-0677">Repeat</keyword>
<evidence type="ECO:0000256" key="12">
    <source>
        <dbReference type="SAM" id="Phobius"/>
    </source>
</evidence>
<feature type="transmembrane region" description="Helical" evidence="12">
    <location>
        <begin position="23"/>
        <end position="42"/>
    </location>
</feature>
<comment type="similarity">
    <text evidence="9">Belongs to the Tom70 family.</text>
</comment>
<reference evidence="13" key="1">
    <citation type="journal article" date="2020" name="New Phytol.">
        <title>Comparative genomics reveals dynamic genome evolution in host specialist ectomycorrhizal fungi.</title>
        <authorList>
            <person name="Lofgren L.A."/>
            <person name="Nguyen N.H."/>
            <person name="Vilgalys R."/>
            <person name="Ruytinx J."/>
            <person name="Liao H.L."/>
            <person name="Branco S."/>
            <person name="Kuo A."/>
            <person name="LaButti K."/>
            <person name="Lipzen A."/>
            <person name="Andreopoulos W."/>
            <person name="Pangilinan J."/>
            <person name="Riley R."/>
            <person name="Hundley H."/>
            <person name="Na H."/>
            <person name="Barry K."/>
            <person name="Grigoriev I.V."/>
            <person name="Stajich J.E."/>
            <person name="Kennedy P.G."/>
        </authorList>
    </citation>
    <scope>NUCLEOTIDE SEQUENCE</scope>
    <source>
        <strain evidence="13">S12</strain>
    </source>
</reference>
<dbReference type="Proteomes" id="UP000719766">
    <property type="component" value="Unassembled WGS sequence"/>
</dbReference>
<dbReference type="GO" id="GO:0030943">
    <property type="term" value="F:mitochondrion targeting sequence binding"/>
    <property type="evidence" value="ECO:0007669"/>
    <property type="project" value="TreeGrafter"/>
</dbReference>
<evidence type="ECO:0000256" key="2">
    <source>
        <dbReference type="ARBA" id="ARBA00022692"/>
    </source>
</evidence>
<dbReference type="GO" id="GO:0045039">
    <property type="term" value="P:protein insertion into mitochondrial inner membrane"/>
    <property type="evidence" value="ECO:0007669"/>
    <property type="project" value="TreeGrafter"/>
</dbReference>
<dbReference type="PANTHER" id="PTHR46208">
    <property type="entry name" value="MITOCHONDRIAL IMPORT RECEPTOR SUBUNIT TOM70"/>
    <property type="match status" value="1"/>
</dbReference>
<dbReference type="Pfam" id="PF13432">
    <property type="entry name" value="TPR_16"/>
    <property type="match status" value="1"/>
</dbReference>
<dbReference type="PANTHER" id="PTHR46208:SF1">
    <property type="entry name" value="MITOCHONDRIAL IMPORT RECEPTOR SUBUNIT TOM70"/>
    <property type="match status" value="1"/>
</dbReference>
<proteinExistence type="inferred from homology"/>
<evidence type="ECO:0000313" key="14">
    <source>
        <dbReference type="Proteomes" id="UP000719766"/>
    </source>
</evidence>
<dbReference type="SUPFAM" id="SSF48452">
    <property type="entry name" value="TPR-like"/>
    <property type="match status" value="2"/>
</dbReference>
<evidence type="ECO:0000256" key="1">
    <source>
        <dbReference type="ARBA" id="ARBA00004572"/>
    </source>
</evidence>
<comment type="subcellular location">
    <subcellularLocation>
        <location evidence="1">Mitochondrion outer membrane</location>
        <topology evidence="1">Single-pass membrane protein</topology>
    </subcellularLocation>
</comment>
<feature type="repeat" description="TPR" evidence="10">
    <location>
        <begin position="124"/>
        <end position="157"/>
    </location>
</feature>
<keyword evidence="13" id="KW-0675">Receptor</keyword>
<dbReference type="AlphaFoldDB" id="A0A9P7DJG3"/>
<organism evidence="13 14">
    <name type="scientific">Suillus plorans</name>
    <dbReference type="NCBI Taxonomy" id="116603"/>
    <lineage>
        <taxon>Eukaryota</taxon>
        <taxon>Fungi</taxon>
        <taxon>Dikarya</taxon>
        <taxon>Basidiomycota</taxon>
        <taxon>Agaricomycotina</taxon>
        <taxon>Agaricomycetes</taxon>
        <taxon>Agaricomycetidae</taxon>
        <taxon>Boletales</taxon>
        <taxon>Suillineae</taxon>
        <taxon>Suillaceae</taxon>
        <taxon>Suillus</taxon>
    </lineage>
</organism>
<evidence type="ECO:0000256" key="6">
    <source>
        <dbReference type="ARBA" id="ARBA00022989"/>
    </source>
</evidence>
<dbReference type="InterPro" id="IPR019734">
    <property type="entry name" value="TPR_rpt"/>
</dbReference>
<keyword evidence="7" id="KW-0496">Mitochondrion</keyword>
<dbReference type="Pfam" id="PF14559">
    <property type="entry name" value="TPR_19"/>
    <property type="match status" value="1"/>
</dbReference>
<dbReference type="PROSITE" id="PS50005">
    <property type="entry name" value="TPR"/>
    <property type="match status" value="3"/>
</dbReference>
<keyword evidence="14" id="KW-1185">Reference proteome</keyword>
<keyword evidence="2 12" id="KW-0812">Transmembrane</keyword>
<protein>
    <submittedName>
        <fullName evidence="13">ADP/ATP carrier receptor</fullName>
    </submittedName>
</protein>
<evidence type="ECO:0000256" key="5">
    <source>
        <dbReference type="ARBA" id="ARBA00022803"/>
    </source>
</evidence>
<evidence type="ECO:0000313" key="13">
    <source>
        <dbReference type="EMBL" id="KAG1796413.1"/>
    </source>
</evidence>
<dbReference type="Pfam" id="PF13414">
    <property type="entry name" value="TPR_11"/>
    <property type="match status" value="1"/>
</dbReference>
<feature type="repeat" description="TPR" evidence="10">
    <location>
        <begin position="393"/>
        <end position="426"/>
    </location>
</feature>
<dbReference type="GO" id="GO:0008320">
    <property type="term" value="F:protein transmembrane transporter activity"/>
    <property type="evidence" value="ECO:0007669"/>
    <property type="project" value="TreeGrafter"/>
</dbReference>
<evidence type="ECO:0000256" key="7">
    <source>
        <dbReference type="ARBA" id="ARBA00023128"/>
    </source>
</evidence>
<accession>A0A9P7DJG3</accession>
<dbReference type="GO" id="GO:0005741">
    <property type="term" value="C:mitochondrial outer membrane"/>
    <property type="evidence" value="ECO:0007669"/>
    <property type="project" value="UniProtKB-SubCell"/>
</dbReference>
<feature type="region of interest" description="Disordered" evidence="11">
    <location>
        <begin position="48"/>
        <end position="77"/>
    </location>
</feature>
<dbReference type="Gene3D" id="1.25.40.10">
    <property type="entry name" value="Tetratricopeptide repeat domain"/>
    <property type="match status" value="2"/>
</dbReference>
<dbReference type="SMART" id="SM00028">
    <property type="entry name" value="TPR"/>
    <property type="match status" value="10"/>
</dbReference>
<feature type="compositionally biased region" description="Basic residues" evidence="11">
    <location>
        <begin position="57"/>
        <end position="68"/>
    </location>
</feature>
<sequence length="607" mass="67934">MATTSSTSYFERIQDFVAENKKVVVIGTAAAALAVGGVIYYASTSRGPGGDLEKGKARDKKKSSKKRKTVNDSDGPLLEEIKPKVADEGQYYYNLEARAHHQIEDALSVEEIAKMSVEERTTLAGTLKTRGNTLYQNRKFQQAVDMYTRAIQVATKSEPVYYSNRAACYMNLTPPKYDLVVQDCDEALRADASYVKALNRRANALESLSRNQEALRDFTAATILDKFQNESAAQAVERILKKIATEKAAVILSTREPRLPSFTFVSAYFAAFRVRPLPTLPENPSTGDNTLLLALQALAAADYAHAVSLVNEAMEQGISWEIGKAEALNLRGTFKFLMGDVSGAKDDLYESVKIYPSLTQSWVKIASVHMEQGEGTKAFECFEEAIKHNPQDPDIYYHRGQVLFITNEFKDAADNYTKSSELDDTFVFSHIQLAVALYKMGELARSMATFRRTMTNFPQRSEPQNYYGELLLDQQRFVDAVDKFDRAVELERAKPPPMNVLPLVNKGLAIYQWKQDIAAAERCCDEALRIDPECEPAVATLAQLSLQQGKIDRAVEMFERQAELARSEPELINALTYQYASTAQLEFTRNYPEMAEQLAQIARSMAV</sequence>
<dbReference type="RefSeq" id="XP_041161929.1">
    <property type="nucleotide sequence ID" value="XM_041300001.1"/>
</dbReference>
<evidence type="ECO:0000256" key="4">
    <source>
        <dbReference type="ARBA" id="ARBA00022787"/>
    </source>
</evidence>
<feature type="repeat" description="TPR" evidence="10">
    <location>
        <begin position="359"/>
        <end position="392"/>
    </location>
</feature>